<dbReference type="InterPro" id="IPR039433">
    <property type="entry name" value="Mff-like_dom"/>
</dbReference>
<evidence type="ECO:0000256" key="5">
    <source>
        <dbReference type="ARBA" id="ARBA00023054"/>
    </source>
</evidence>
<keyword evidence="6 9" id="KW-0496">Mitochondrion</keyword>
<sequence length="173" mass="20040">MRIFMLTVLGWPRMYVPEHITATGDELRYGEQPDKRNSARLSLIEKMEVPDRITVVGGDMFGRIDEAYNQGVQIPTQVNTGMKDIPDILTMADTAYSEEEIRRHVDTARTDNSIVVDEDPLRELKMLRRQMGRINARVYELEEQNEKRRSRESMFILAILGIAITAVWSIFKH</sequence>
<dbReference type="GO" id="GO:0090141">
    <property type="term" value="P:positive regulation of mitochondrial fission"/>
    <property type="evidence" value="ECO:0007669"/>
    <property type="project" value="UniProtKB-UniRule"/>
</dbReference>
<evidence type="ECO:0000256" key="8">
    <source>
        <dbReference type="ARBA" id="ARBA00023140"/>
    </source>
</evidence>
<dbReference type="PANTHER" id="PTHR16501:SF6">
    <property type="entry name" value="TRANSPORT AND GOLGI ORGANIZATION PROTEIN 11"/>
    <property type="match status" value="1"/>
</dbReference>
<keyword evidence="4 9" id="KW-1133">Transmembrane helix</keyword>
<dbReference type="GO" id="GO:0005741">
    <property type="term" value="C:mitochondrial outer membrane"/>
    <property type="evidence" value="ECO:0007669"/>
    <property type="project" value="UniProtKB-SubCell"/>
</dbReference>
<evidence type="ECO:0000313" key="12">
    <source>
        <dbReference type="Proteomes" id="UP000494206"/>
    </source>
</evidence>
<dbReference type="AlphaFoldDB" id="A0A8S1F3Y2"/>
<dbReference type="GO" id="GO:0005777">
    <property type="term" value="C:peroxisome"/>
    <property type="evidence" value="ECO:0007669"/>
    <property type="project" value="UniProtKB-SubCell"/>
</dbReference>
<proteinExistence type="inferred from homology"/>
<accession>A0A8S1F3Y2</accession>
<evidence type="ECO:0000256" key="6">
    <source>
        <dbReference type="ARBA" id="ARBA00023128"/>
    </source>
</evidence>
<gene>
    <name evidence="11" type="ORF">CBOVIS_LOCUS10165</name>
</gene>
<feature type="domain" description="Mff-like" evidence="10">
    <location>
        <begin position="95"/>
        <end position="154"/>
    </location>
</feature>
<evidence type="ECO:0000259" key="10">
    <source>
        <dbReference type="Pfam" id="PF05644"/>
    </source>
</evidence>
<name>A0A8S1F3Y2_9PELO</name>
<dbReference type="Proteomes" id="UP000494206">
    <property type="component" value="Unassembled WGS sequence"/>
</dbReference>
<evidence type="ECO:0000256" key="1">
    <source>
        <dbReference type="ARBA" id="ARBA00009806"/>
    </source>
</evidence>
<comment type="caution">
    <text evidence="11">The sequence shown here is derived from an EMBL/GenBank/DDBJ whole genome shotgun (WGS) entry which is preliminary data.</text>
</comment>
<dbReference type="Pfam" id="PF05644">
    <property type="entry name" value="Miff"/>
    <property type="match status" value="1"/>
</dbReference>
<comment type="similarity">
    <text evidence="1 9">Belongs to the Tango11 family.</text>
</comment>
<evidence type="ECO:0000256" key="9">
    <source>
        <dbReference type="RuleBase" id="RU368040"/>
    </source>
</evidence>
<dbReference type="PANTHER" id="PTHR16501">
    <property type="entry name" value="TRANSPORT AND GOLGI ORGANIZATION PROTEIN 11"/>
    <property type="match status" value="1"/>
</dbReference>
<dbReference type="GO" id="GO:0000266">
    <property type="term" value="P:mitochondrial fission"/>
    <property type="evidence" value="ECO:0007669"/>
    <property type="project" value="UniProtKB-UniRule"/>
</dbReference>
<evidence type="ECO:0000313" key="11">
    <source>
        <dbReference type="EMBL" id="CAB3408379.1"/>
    </source>
</evidence>
<evidence type="ECO:0000256" key="4">
    <source>
        <dbReference type="ARBA" id="ARBA00022989"/>
    </source>
</evidence>
<dbReference type="EMBL" id="CADEPM010000007">
    <property type="protein sequence ID" value="CAB3408379.1"/>
    <property type="molecule type" value="Genomic_DNA"/>
</dbReference>
<protein>
    <recommendedName>
        <fullName evidence="9">Mitochondrial fission factor</fullName>
    </recommendedName>
</protein>
<comment type="subcellular location">
    <subcellularLocation>
        <location evidence="9">Mitochondrion outer membrane</location>
        <topology evidence="9">Single-pass type IV membrane protein</topology>
    </subcellularLocation>
    <subcellularLocation>
        <location evidence="9">Peroxisome</location>
    </subcellularLocation>
</comment>
<evidence type="ECO:0000256" key="3">
    <source>
        <dbReference type="ARBA" id="ARBA00022787"/>
    </source>
</evidence>
<feature type="transmembrane region" description="Helical" evidence="9">
    <location>
        <begin position="154"/>
        <end position="171"/>
    </location>
</feature>
<reference evidence="11 12" key="1">
    <citation type="submission" date="2020-04" db="EMBL/GenBank/DDBJ databases">
        <authorList>
            <person name="Laetsch R D."/>
            <person name="Stevens L."/>
            <person name="Kumar S."/>
            <person name="Blaxter L. M."/>
        </authorList>
    </citation>
    <scope>NUCLEOTIDE SEQUENCE [LARGE SCALE GENOMIC DNA]</scope>
</reference>
<organism evidence="11 12">
    <name type="scientific">Caenorhabditis bovis</name>
    <dbReference type="NCBI Taxonomy" id="2654633"/>
    <lineage>
        <taxon>Eukaryota</taxon>
        <taxon>Metazoa</taxon>
        <taxon>Ecdysozoa</taxon>
        <taxon>Nematoda</taxon>
        <taxon>Chromadorea</taxon>
        <taxon>Rhabditida</taxon>
        <taxon>Rhabditina</taxon>
        <taxon>Rhabditomorpha</taxon>
        <taxon>Rhabditoidea</taxon>
        <taxon>Rhabditidae</taxon>
        <taxon>Peloderinae</taxon>
        <taxon>Caenorhabditis</taxon>
    </lineage>
</organism>
<evidence type="ECO:0000256" key="7">
    <source>
        <dbReference type="ARBA" id="ARBA00023136"/>
    </source>
</evidence>
<keyword evidence="12" id="KW-1185">Reference proteome</keyword>
<dbReference type="OrthoDB" id="5986838at2759"/>
<keyword evidence="7 9" id="KW-0472">Membrane</keyword>
<keyword evidence="3 9" id="KW-1000">Mitochondrion outer membrane</keyword>
<evidence type="ECO:0000256" key="2">
    <source>
        <dbReference type="ARBA" id="ARBA00022692"/>
    </source>
</evidence>
<keyword evidence="8 9" id="KW-0576">Peroxisome</keyword>
<keyword evidence="2 9" id="KW-0812">Transmembrane</keyword>
<dbReference type="GO" id="GO:0090314">
    <property type="term" value="P:positive regulation of protein targeting to membrane"/>
    <property type="evidence" value="ECO:0007669"/>
    <property type="project" value="UniProtKB-UniRule"/>
</dbReference>
<comment type="function">
    <text evidence="9">Plays a role in mitochondrial and peroxisomal fission. Promotes the recruitment and association of the fission mediator dynamin-related protein 1 (DNM1L) to the mitochondrial surface.</text>
</comment>
<keyword evidence="5" id="KW-0175">Coiled coil</keyword>
<dbReference type="InterPro" id="IPR008518">
    <property type="entry name" value="Mff/Tango-11"/>
</dbReference>